<protein>
    <submittedName>
        <fullName evidence="1">Predicted protein</fullName>
    </submittedName>
</protein>
<dbReference type="AlphaFoldDB" id="D6A4D5"/>
<evidence type="ECO:0000313" key="2">
    <source>
        <dbReference type="Proteomes" id="UP000003824"/>
    </source>
</evidence>
<reference evidence="2" key="1">
    <citation type="submission" date="2008-12" db="EMBL/GenBank/DDBJ databases">
        <title>Annotation of Streptomyces ghanaensis ATCC 14672.</title>
        <authorList>
            <consortium name="The Broad Institute Genome Sequencing Platform"/>
            <consortium name="Broad Institute Microbial Sequencing Center"/>
            <person name="Fischbach M."/>
            <person name="Ward D."/>
            <person name="Young S."/>
            <person name="Kodira C.D."/>
            <person name="Zeng Q."/>
            <person name="Koehrsen M."/>
            <person name="Godfrey P."/>
            <person name="Alvarado L."/>
            <person name="Berlin A.M."/>
            <person name="Borenstein D."/>
            <person name="Chen Z."/>
            <person name="Engels R."/>
            <person name="Freedman E."/>
            <person name="Gellesch M."/>
            <person name="Goldberg J."/>
            <person name="Griggs A."/>
            <person name="Gujja S."/>
            <person name="Heiman D.I."/>
            <person name="Hepburn T.A."/>
            <person name="Howarth C."/>
            <person name="Jen D."/>
            <person name="Larson L."/>
            <person name="Lewis B."/>
            <person name="Mehta T."/>
            <person name="Park D."/>
            <person name="Pearson M."/>
            <person name="Roberts A."/>
            <person name="Saif S."/>
            <person name="Shea T.D."/>
            <person name="Shenoy N."/>
            <person name="Sisk P."/>
            <person name="Stolte C."/>
            <person name="Sykes S.N."/>
            <person name="Walk T."/>
            <person name="White J."/>
            <person name="Yandava C."/>
            <person name="Straight P."/>
            <person name="Clardy J."/>
            <person name="Hung D."/>
            <person name="Kolter R."/>
            <person name="Mekalanos J."/>
            <person name="Walker S."/>
            <person name="Walsh C.T."/>
            <person name="Wieland B.L.C."/>
            <person name="Ilzarbe M."/>
            <person name="Galagan J."/>
            <person name="Nusbaum C."/>
            <person name="Birren B."/>
        </authorList>
    </citation>
    <scope>NUCLEOTIDE SEQUENCE [LARGE SCALE GENOMIC DNA]</scope>
    <source>
        <strain evidence="2">ATCC 14672 / DSM 40746 / JCM 4963 / KCTC 9882 / NRRL B-12104 / FH 1290</strain>
    </source>
</reference>
<accession>D6A4D5</accession>
<organism evidence="1 2">
    <name type="scientific">Streptomyces viridosporus (strain ATCC 14672 / DSM 40746 / JCM 4963 / KCTC 9882 / NRRL B-12104 / FH 1290)</name>
    <name type="common">Streptomyces ghanaensis</name>
    <dbReference type="NCBI Taxonomy" id="566461"/>
    <lineage>
        <taxon>Bacteria</taxon>
        <taxon>Bacillati</taxon>
        <taxon>Actinomycetota</taxon>
        <taxon>Actinomycetes</taxon>
        <taxon>Kitasatosporales</taxon>
        <taxon>Streptomycetaceae</taxon>
        <taxon>Streptomyces</taxon>
    </lineage>
</organism>
<dbReference type="EMBL" id="DS999641">
    <property type="protein sequence ID" value="EFE65775.2"/>
    <property type="molecule type" value="Genomic_DNA"/>
</dbReference>
<proteinExistence type="predicted"/>
<gene>
    <name evidence="1" type="ORF">SSFG_01029</name>
</gene>
<name>D6A4D5_STRV1</name>
<sequence>MPSPDYQRIAQLERELGIGQTEPEPERGIREDRTVCLIKNCDGDDYEIRTWSGFLVRRVHEH</sequence>
<dbReference type="RefSeq" id="WP_004980517.1">
    <property type="nucleotide sequence ID" value="NZ_DS999641.1"/>
</dbReference>
<evidence type="ECO:0000313" key="1">
    <source>
        <dbReference type="EMBL" id="EFE65775.2"/>
    </source>
</evidence>
<dbReference type="Proteomes" id="UP000003824">
    <property type="component" value="Unassembled WGS sequence"/>
</dbReference>